<proteinExistence type="predicted"/>
<gene>
    <name evidence="1" type="ORF">LCGC14_0264200</name>
</gene>
<comment type="caution">
    <text evidence="1">The sequence shown here is derived from an EMBL/GenBank/DDBJ whole genome shotgun (WGS) entry which is preliminary data.</text>
</comment>
<protein>
    <submittedName>
        <fullName evidence="1">Uncharacterized protein</fullName>
    </submittedName>
</protein>
<name>A0A0F9WLF7_9ZZZZ</name>
<evidence type="ECO:0000313" key="1">
    <source>
        <dbReference type="EMBL" id="KKN86861.1"/>
    </source>
</evidence>
<sequence>MIMKCTCPHVSQDRLHGKGNRVFAGPTKDNMYRCTICSKTKGTGG</sequence>
<dbReference type="EMBL" id="LAZR01000143">
    <property type="protein sequence ID" value="KKN86861.1"/>
    <property type="molecule type" value="Genomic_DNA"/>
</dbReference>
<dbReference type="AlphaFoldDB" id="A0A0F9WLF7"/>
<reference evidence="1" key="1">
    <citation type="journal article" date="2015" name="Nature">
        <title>Complex archaea that bridge the gap between prokaryotes and eukaryotes.</title>
        <authorList>
            <person name="Spang A."/>
            <person name="Saw J.H."/>
            <person name="Jorgensen S.L."/>
            <person name="Zaremba-Niedzwiedzka K."/>
            <person name="Martijn J."/>
            <person name="Lind A.E."/>
            <person name="van Eijk R."/>
            <person name="Schleper C."/>
            <person name="Guy L."/>
            <person name="Ettema T.J."/>
        </authorList>
    </citation>
    <scope>NUCLEOTIDE SEQUENCE</scope>
</reference>
<organism evidence="1">
    <name type="scientific">marine sediment metagenome</name>
    <dbReference type="NCBI Taxonomy" id="412755"/>
    <lineage>
        <taxon>unclassified sequences</taxon>
        <taxon>metagenomes</taxon>
        <taxon>ecological metagenomes</taxon>
    </lineage>
</organism>
<accession>A0A0F9WLF7</accession>